<gene>
    <name evidence="1" type="primary">51-45</name>
</gene>
<organism evidence="1 2">
    <name type="scientific">Alphaspiravirus yamagawaense</name>
    <dbReference type="NCBI Taxonomy" id="1157339"/>
    <lineage>
        <taxon>Viruses</taxon>
        <taxon>Viruses incertae sedis</taxon>
        <taxon>Spiraviridae</taxon>
        <taxon>Alphaspiravirus</taxon>
    </lineage>
</organism>
<dbReference type="EMBL" id="HE681887">
    <property type="protein sequence ID" value="CCG27864.1"/>
    <property type="molecule type" value="Genomic_DNA"/>
</dbReference>
<keyword evidence="2" id="KW-1185">Reference proteome</keyword>
<dbReference type="Proteomes" id="UP000003929">
    <property type="component" value="Segment"/>
</dbReference>
<reference evidence="1 2" key="1">
    <citation type="journal article" date="2012" name="Proc. Natl. Acad. Sci. U.S.A.">
        <title>Archaeal virus with exceptional virion architecture and the largest single-stranded DNA genome.</title>
        <authorList>
            <person name="Mochizuki T."/>
            <person name="Krupovic M."/>
            <person name="Pehau-Arnaudet G."/>
            <person name="Sako Y."/>
            <person name="Forterre P."/>
            <person name="Prangishvili D."/>
        </authorList>
    </citation>
    <scope>NUCLEOTIDE SEQUENCE [LARGE SCALE GENOMIC DNA]</scope>
</reference>
<evidence type="ECO:0000313" key="1">
    <source>
        <dbReference type="EMBL" id="CCG27864.1"/>
    </source>
</evidence>
<protein>
    <submittedName>
        <fullName evidence="1">Uncharacterized protein</fullName>
    </submittedName>
</protein>
<name>J7QC80_9VIRU</name>
<sequence length="45" mass="5121">MVQKSCVFKPITLPIKVCFPAYSSLPSSMLFSIHLEYPKLTIQYA</sequence>
<accession>J7QC80</accession>
<dbReference type="RefSeq" id="YP_009666096.1">
    <property type="nucleotide sequence ID" value="NC_043427.1"/>
</dbReference>
<dbReference type="KEGG" id="vg:40526281"/>
<evidence type="ECO:0000313" key="2">
    <source>
        <dbReference type="Proteomes" id="UP000003929"/>
    </source>
</evidence>
<dbReference type="GeneID" id="40526281"/>
<proteinExistence type="predicted"/>